<gene>
    <name evidence="3" type="ORF">H8S44_13850</name>
</gene>
<dbReference type="GO" id="GO:0004190">
    <property type="term" value="F:aspartic-type endopeptidase activity"/>
    <property type="evidence" value="ECO:0007669"/>
    <property type="project" value="InterPro"/>
</dbReference>
<keyword evidence="1" id="KW-1133">Transmembrane helix</keyword>
<organism evidence="3 4">
    <name type="scientific">Anaerosacchariphilus hominis</name>
    <dbReference type="NCBI Taxonomy" id="2763017"/>
    <lineage>
        <taxon>Bacteria</taxon>
        <taxon>Bacillati</taxon>
        <taxon>Bacillota</taxon>
        <taxon>Clostridia</taxon>
        <taxon>Lachnospirales</taxon>
        <taxon>Lachnospiraceae</taxon>
        <taxon>Anaerosacchariphilus</taxon>
    </lineage>
</organism>
<evidence type="ECO:0000259" key="2">
    <source>
        <dbReference type="Pfam" id="PF01478"/>
    </source>
</evidence>
<protein>
    <submittedName>
        <fullName evidence="3">Prepilin peptidase</fullName>
    </submittedName>
</protein>
<keyword evidence="1" id="KW-0472">Membrane</keyword>
<reference evidence="3" key="1">
    <citation type="submission" date="2020-08" db="EMBL/GenBank/DDBJ databases">
        <title>Genome public.</title>
        <authorList>
            <person name="Liu C."/>
            <person name="Sun Q."/>
        </authorList>
    </citation>
    <scope>NUCLEOTIDE SEQUENCE</scope>
    <source>
        <strain evidence="3">NSJ-68</strain>
    </source>
</reference>
<dbReference type="Proteomes" id="UP000649345">
    <property type="component" value="Unassembled WGS sequence"/>
</dbReference>
<evidence type="ECO:0000313" key="3">
    <source>
        <dbReference type="EMBL" id="MBC5660844.1"/>
    </source>
</evidence>
<feature type="transmembrane region" description="Helical" evidence="1">
    <location>
        <begin position="70"/>
        <end position="96"/>
    </location>
</feature>
<dbReference type="InterPro" id="IPR000045">
    <property type="entry name" value="Prepilin_IV_endopep_pep"/>
</dbReference>
<feature type="transmembrane region" description="Helical" evidence="1">
    <location>
        <begin position="103"/>
        <end position="124"/>
    </location>
</feature>
<comment type="caution">
    <text evidence="3">The sequence shown here is derived from an EMBL/GenBank/DDBJ whole genome shotgun (WGS) entry which is preliminary data.</text>
</comment>
<evidence type="ECO:0000313" key="4">
    <source>
        <dbReference type="Proteomes" id="UP000649345"/>
    </source>
</evidence>
<sequence length="150" mass="15765">MTEGWIKSGCVLVFLIWNACTDWKRKEIDLRSVGLFAVLGVALNLCFGLPDSTAGTVELILGPALGLLVLTLGFVTAGGIGFGDGLVLCVTGLYLGGAGNLRMFLHGTVLCAVVLGTGCALGKARWKDSFPLIPFLMAAYLGGLIWDMIN</sequence>
<feature type="transmembrane region" description="Helical" evidence="1">
    <location>
        <begin position="130"/>
        <end position="149"/>
    </location>
</feature>
<dbReference type="RefSeq" id="WP_186872582.1">
    <property type="nucleotide sequence ID" value="NZ_JACOOR010000008.1"/>
</dbReference>
<dbReference type="Gene3D" id="1.20.120.1220">
    <property type="match status" value="1"/>
</dbReference>
<keyword evidence="4" id="KW-1185">Reference proteome</keyword>
<dbReference type="EMBL" id="JACOOR010000008">
    <property type="protein sequence ID" value="MBC5660844.1"/>
    <property type="molecule type" value="Genomic_DNA"/>
</dbReference>
<dbReference type="AlphaFoldDB" id="A0A923LE19"/>
<keyword evidence="1" id="KW-0812">Transmembrane</keyword>
<accession>A0A923LE19</accession>
<dbReference type="GO" id="GO:0016020">
    <property type="term" value="C:membrane"/>
    <property type="evidence" value="ECO:0007669"/>
    <property type="project" value="InterPro"/>
</dbReference>
<feature type="transmembrane region" description="Helical" evidence="1">
    <location>
        <begin position="33"/>
        <end position="50"/>
    </location>
</feature>
<dbReference type="Pfam" id="PF01478">
    <property type="entry name" value="Peptidase_A24"/>
    <property type="match status" value="1"/>
</dbReference>
<proteinExistence type="predicted"/>
<feature type="domain" description="Prepilin type IV endopeptidase peptidase" evidence="2">
    <location>
        <begin position="12"/>
        <end position="114"/>
    </location>
</feature>
<name>A0A923LE19_9FIRM</name>
<evidence type="ECO:0000256" key="1">
    <source>
        <dbReference type="SAM" id="Phobius"/>
    </source>
</evidence>